<evidence type="ECO:0000313" key="1">
    <source>
        <dbReference type="EMBL" id="GHH57490.1"/>
    </source>
</evidence>
<proteinExistence type="predicted"/>
<dbReference type="Proteomes" id="UP000605568">
    <property type="component" value="Unassembled WGS sequence"/>
</dbReference>
<accession>A0ABQ3MQB0</accession>
<dbReference type="RefSeq" id="WP_191304346.1">
    <property type="nucleotide sequence ID" value="NZ_BNAR01000018.1"/>
</dbReference>
<sequence>MTISGPWEPSQWPRRGCCGACGRPALEAPSRRWWHDGRPCLARSQSMWTVDSLDVRSALVFVAEGEPLPEGPTRWHLDPTGTDERGIPSAFDLCRTDHTQTVREWLARQAEETA</sequence>
<dbReference type="EMBL" id="BNAR01000018">
    <property type="protein sequence ID" value="GHH57490.1"/>
    <property type="molecule type" value="Genomic_DNA"/>
</dbReference>
<evidence type="ECO:0000313" key="2">
    <source>
        <dbReference type="Proteomes" id="UP000605568"/>
    </source>
</evidence>
<name>A0ABQ3MQB0_9PSEU</name>
<gene>
    <name evidence="1" type="ORF">GCM10017774_77060</name>
</gene>
<protein>
    <submittedName>
        <fullName evidence="1">Uncharacterized protein</fullName>
    </submittedName>
</protein>
<comment type="caution">
    <text evidence="1">The sequence shown here is derived from an EMBL/GenBank/DDBJ whole genome shotgun (WGS) entry which is preliminary data.</text>
</comment>
<organism evidence="1 2">
    <name type="scientific">Lentzea cavernae</name>
    <dbReference type="NCBI Taxonomy" id="2020703"/>
    <lineage>
        <taxon>Bacteria</taxon>
        <taxon>Bacillati</taxon>
        <taxon>Actinomycetota</taxon>
        <taxon>Actinomycetes</taxon>
        <taxon>Pseudonocardiales</taxon>
        <taxon>Pseudonocardiaceae</taxon>
        <taxon>Lentzea</taxon>
    </lineage>
</organism>
<keyword evidence="2" id="KW-1185">Reference proteome</keyword>
<reference evidence="2" key="1">
    <citation type="journal article" date="2019" name="Int. J. Syst. Evol. Microbiol.">
        <title>The Global Catalogue of Microorganisms (GCM) 10K type strain sequencing project: providing services to taxonomists for standard genome sequencing and annotation.</title>
        <authorList>
            <consortium name="The Broad Institute Genomics Platform"/>
            <consortium name="The Broad Institute Genome Sequencing Center for Infectious Disease"/>
            <person name="Wu L."/>
            <person name="Ma J."/>
        </authorList>
    </citation>
    <scope>NUCLEOTIDE SEQUENCE [LARGE SCALE GENOMIC DNA]</scope>
    <source>
        <strain evidence="2">CGMCC 4.7367</strain>
    </source>
</reference>